<dbReference type="PANTHER" id="PTHR10672">
    <property type="entry name" value="ADDUCIN"/>
    <property type="match status" value="1"/>
</dbReference>
<dbReference type="Proteomes" id="UP000887540">
    <property type="component" value="Unplaced"/>
</dbReference>
<evidence type="ECO:0000313" key="3">
    <source>
        <dbReference type="Proteomes" id="UP000887540"/>
    </source>
</evidence>
<dbReference type="InterPro" id="IPR001303">
    <property type="entry name" value="Aldolase_II/adducin_N"/>
</dbReference>
<sequence length="341" mass="38060">MPAAAENVPTGTSLKNGTAAEAKVVLKPDARTLAKVVKQSQTVPRPFPPSYHKGRPLIPIYDIPEDSPYSPEEIDARKKLAACFRLVDDHGWSQLIYNHITMKIPGTNPPELLINPFGLMYHEVTASSLVKITLDGQILDRGSTKYGFNRAGYVIHTALHEYRPDIYCTLHVHHSAVAGVSAMKEGLLPINQEAMIIGPCSYVDYEVGIFDTDADKLCLKDVVQEDLKKKVLILKNHGAVSLGETVEEAWYLIYNLVIAAETQVKTMASGSYIMPPAKCIKQAYDVIQHGANNMDTGKDWEPYLFGEFEWETWMRDLDSRGFVTGHVYQDYPKKASHKSSH</sequence>
<dbReference type="WBParaSite" id="ACRNAN_scaffold2606.g31596.t1">
    <property type="protein sequence ID" value="ACRNAN_scaffold2606.g31596.t1"/>
    <property type="gene ID" value="ACRNAN_scaffold2606.g31596"/>
</dbReference>
<dbReference type="InterPro" id="IPR051017">
    <property type="entry name" value="Aldolase-II_Adducin_sf"/>
</dbReference>
<evidence type="ECO:0000313" key="4">
    <source>
        <dbReference type="WBParaSite" id="ACRNAN_scaffold2606.g31596.t1"/>
    </source>
</evidence>
<dbReference type="GO" id="GO:0014069">
    <property type="term" value="C:postsynaptic density"/>
    <property type="evidence" value="ECO:0007669"/>
    <property type="project" value="TreeGrafter"/>
</dbReference>
<protein>
    <submittedName>
        <fullName evidence="4">Class II aldolase/adducin N-terminal domain-containing protein</fullName>
    </submittedName>
</protein>
<dbReference type="Gene3D" id="3.40.225.10">
    <property type="entry name" value="Class II aldolase/adducin N-terminal domain"/>
    <property type="match status" value="1"/>
</dbReference>
<accession>A0A914DJ13</accession>
<dbReference type="Pfam" id="PF00596">
    <property type="entry name" value="Aldolase_II"/>
    <property type="match status" value="1"/>
</dbReference>
<dbReference type="GO" id="GO:0051015">
    <property type="term" value="F:actin filament binding"/>
    <property type="evidence" value="ECO:0007669"/>
    <property type="project" value="TreeGrafter"/>
</dbReference>
<keyword evidence="3" id="KW-1185">Reference proteome</keyword>
<evidence type="ECO:0000256" key="1">
    <source>
        <dbReference type="ARBA" id="ARBA00006274"/>
    </source>
</evidence>
<dbReference type="InterPro" id="IPR036409">
    <property type="entry name" value="Aldolase_II/adducin_N_sf"/>
</dbReference>
<dbReference type="AlphaFoldDB" id="A0A914DJ13"/>
<evidence type="ECO:0000259" key="2">
    <source>
        <dbReference type="SMART" id="SM01007"/>
    </source>
</evidence>
<proteinExistence type="inferred from homology"/>
<reference evidence="4" key="1">
    <citation type="submission" date="2022-11" db="UniProtKB">
        <authorList>
            <consortium name="WormBaseParasite"/>
        </authorList>
    </citation>
    <scope>IDENTIFICATION</scope>
</reference>
<dbReference type="NCBIfam" id="NF005451">
    <property type="entry name" value="PRK07044.1"/>
    <property type="match status" value="1"/>
</dbReference>
<name>A0A914DJ13_9BILA</name>
<dbReference type="SUPFAM" id="SSF53639">
    <property type="entry name" value="AraD/HMP-PK domain-like"/>
    <property type="match status" value="1"/>
</dbReference>
<dbReference type="PANTHER" id="PTHR10672:SF3">
    <property type="entry name" value="PROTEIN HU-LI TAI SHAO"/>
    <property type="match status" value="1"/>
</dbReference>
<organism evidence="3 4">
    <name type="scientific">Acrobeloides nanus</name>
    <dbReference type="NCBI Taxonomy" id="290746"/>
    <lineage>
        <taxon>Eukaryota</taxon>
        <taxon>Metazoa</taxon>
        <taxon>Ecdysozoa</taxon>
        <taxon>Nematoda</taxon>
        <taxon>Chromadorea</taxon>
        <taxon>Rhabditida</taxon>
        <taxon>Tylenchina</taxon>
        <taxon>Cephalobomorpha</taxon>
        <taxon>Cephaloboidea</taxon>
        <taxon>Cephalobidae</taxon>
        <taxon>Acrobeloides</taxon>
    </lineage>
</organism>
<comment type="similarity">
    <text evidence="1">Belongs to the aldolase class II family. Adducin subfamily.</text>
</comment>
<feature type="domain" description="Class II aldolase/adducin N-terminal" evidence="2">
    <location>
        <begin position="78"/>
        <end position="264"/>
    </location>
</feature>
<dbReference type="GO" id="GO:0005886">
    <property type="term" value="C:plasma membrane"/>
    <property type="evidence" value="ECO:0007669"/>
    <property type="project" value="UniProtKB-SubCell"/>
</dbReference>
<dbReference type="GO" id="GO:0005856">
    <property type="term" value="C:cytoskeleton"/>
    <property type="evidence" value="ECO:0007669"/>
    <property type="project" value="TreeGrafter"/>
</dbReference>
<dbReference type="SMART" id="SM01007">
    <property type="entry name" value="Aldolase_II"/>
    <property type="match status" value="1"/>
</dbReference>